<evidence type="ECO:0000313" key="1">
    <source>
        <dbReference type="EMBL" id="KAI0042207.1"/>
    </source>
</evidence>
<feature type="non-terminal residue" evidence="1">
    <location>
        <position position="1"/>
    </location>
</feature>
<name>A0ACB8RE87_9AGAM</name>
<gene>
    <name evidence="1" type="ORF">FA95DRAFT_1478196</name>
</gene>
<dbReference type="Proteomes" id="UP000814033">
    <property type="component" value="Unassembled WGS sequence"/>
</dbReference>
<proteinExistence type="predicted"/>
<sequence>VTGASGFLGSQVVDQLLDAGFYVRGTARSKSAPRVSASYESFGDRFRTVIVEDLATSDLTEAFEGVDAVIHVASPMARSAPPDILIKTAVDGTTRILEAAVAAHAQKAVITSSIVALATLEHLSTSVTIGTDDWSPLTHKDALQSDASASLVYAASKALADRAAWAFAQGHPALSVTSIYPPVMLGRAGRGYAIDAPASGTNGMVYALVSGPAGRAVPAVRAAVGTFLNVADAARAHVNALQLAGAPTRIIPNAGEYSWVRAVRHLAARRPELSVRLPVVEGDGPPMPAHAVFDNSSAKLVGFGAYISFEETVEAVVDEALRREEEL</sequence>
<reference evidence="1" key="2">
    <citation type="journal article" date="2022" name="New Phytol.">
        <title>Evolutionary transition to the ectomycorrhizal habit in the genomes of a hyperdiverse lineage of mushroom-forming fungi.</title>
        <authorList>
            <person name="Looney B."/>
            <person name="Miyauchi S."/>
            <person name="Morin E."/>
            <person name="Drula E."/>
            <person name="Courty P.E."/>
            <person name="Kohler A."/>
            <person name="Kuo A."/>
            <person name="LaButti K."/>
            <person name="Pangilinan J."/>
            <person name="Lipzen A."/>
            <person name="Riley R."/>
            <person name="Andreopoulos W."/>
            <person name="He G."/>
            <person name="Johnson J."/>
            <person name="Nolan M."/>
            <person name="Tritt A."/>
            <person name="Barry K.W."/>
            <person name="Grigoriev I.V."/>
            <person name="Nagy L.G."/>
            <person name="Hibbett D."/>
            <person name="Henrissat B."/>
            <person name="Matheny P.B."/>
            <person name="Labbe J."/>
            <person name="Martin F.M."/>
        </authorList>
    </citation>
    <scope>NUCLEOTIDE SEQUENCE</scope>
    <source>
        <strain evidence="1">FP105234-sp</strain>
    </source>
</reference>
<dbReference type="EMBL" id="MU276078">
    <property type="protein sequence ID" value="KAI0042207.1"/>
    <property type="molecule type" value="Genomic_DNA"/>
</dbReference>
<protein>
    <submittedName>
        <fullName evidence="1">NAD-P-binding protein</fullName>
    </submittedName>
</protein>
<keyword evidence="2" id="KW-1185">Reference proteome</keyword>
<accession>A0ACB8RE87</accession>
<reference evidence="1" key="1">
    <citation type="submission" date="2021-02" db="EMBL/GenBank/DDBJ databases">
        <authorList>
            <consortium name="DOE Joint Genome Institute"/>
            <person name="Ahrendt S."/>
            <person name="Looney B.P."/>
            <person name="Miyauchi S."/>
            <person name="Morin E."/>
            <person name="Drula E."/>
            <person name="Courty P.E."/>
            <person name="Chicoki N."/>
            <person name="Fauchery L."/>
            <person name="Kohler A."/>
            <person name="Kuo A."/>
            <person name="Labutti K."/>
            <person name="Pangilinan J."/>
            <person name="Lipzen A."/>
            <person name="Riley R."/>
            <person name="Andreopoulos W."/>
            <person name="He G."/>
            <person name="Johnson J."/>
            <person name="Barry K.W."/>
            <person name="Grigoriev I.V."/>
            <person name="Nagy L."/>
            <person name="Hibbett D."/>
            <person name="Henrissat B."/>
            <person name="Matheny P.B."/>
            <person name="Labbe J."/>
            <person name="Martin F."/>
        </authorList>
    </citation>
    <scope>NUCLEOTIDE SEQUENCE</scope>
    <source>
        <strain evidence="1">FP105234-sp</strain>
    </source>
</reference>
<evidence type="ECO:0000313" key="2">
    <source>
        <dbReference type="Proteomes" id="UP000814033"/>
    </source>
</evidence>
<comment type="caution">
    <text evidence="1">The sequence shown here is derived from an EMBL/GenBank/DDBJ whole genome shotgun (WGS) entry which is preliminary data.</text>
</comment>
<feature type="non-terminal residue" evidence="1">
    <location>
        <position position="327"/>
    </location>
</feature>
<organism evidence="1 2">
    <name type="scientific">Auriscalpium vulgare</name>
    <dbReference type="NCBI Taxonomy" id="40419"/>
    <lineage>
        <taxon>Eukaryota</taxon>
        <taxon>Fungi</taxon>
        <taxon>Dikarya</taxon>
        <taxon>Basidiomycota</taxon>
        <taxon>Agaricomycotina</taxon>
        <taxon>Agaricomycetes</taxon>
        <taxon>Russulales</taxon>
        <taxon>Auriscalpiaceae</taxon>
        <taxon>Auriscalpium</taxon>
    </lineage>
</organism>